<keyword evidence="2" id="KW-1185">Reference proteome</keyword>
<dbReference type="Pfam" id="PF11866">
    <property type="entry name" value="DUF3386"/>
    <property type="match status" value="1"/>
</dbReference>
<name>A0A517Q5T5_9PLAN</name>
<protein>
    <submittedName>
        <fullName evidence="1">Uncharacterized protein</fullName>
    </submittedName>
</protein>
<dbReference type="EMBL" id="CP037421">
    <property type="protein sequence ID" value="QDT26965.1"/>
    <property type="molecule type" value="Genomic_DNA"/>
</dbReference>
<dbReference type="Proteomes" id="UP000315647">
    <property type="component" value="Chromosome"/>
</dbReference>
<gene>
    <name evidence="1" type="ORF">Enr10x_22780</name>
</gene>
<proteinExistence type="predicted"/>
<evidence type="ECO:0000313" key="2">
    <source>
        <dbReference type="Proteomes" id="UP000315647"/>
    </source>
</evidence>
<dbReference type="AlphaFoldDB" id="A0A517Q5T5"/>
<dbReference type="RefSeq" id="WP_145449060.1">
    <property type="nucleotide sequence ID" value="NZ_CP037421.1"/>
</dbReference>
<accession>A0A517Q5T5</accession>
<organism evidence="1 2">
    <name type="scientific">Gimesia panareensis</name>
    <dbReference type="NCBI Taxonomy" id="2527978"/>
    <lineage>
        <taxon>Bacteria</taxon>
        <taxon>Pseudomonadati</taxon>
        <taxon>Planctomycetota</taxon>
        <taxon>Planctomycetia</taxon>
        <taxon>Planctomycetales</taxon>
        <taxon>Planctomycetaceae</taxon>
        <taxon>Gimesia</taxon>
    </lineage>
</organism>
<sequence>MSFRQLITREFKQWGLAALIVLLTLSATMQWTPAREQKPVDSQEEKAAATKLYQHVREARATWRDFPGFTADVAVCYNGQSTTGKLVADKKFNVKLTLKDQALSEWSLPKLRSVIGHRKYRQQKPIPATFADQEVNHPLGRLVNIDGKNVSFRLQGDVMTEVHRRSDKSWFTISTLDVWRTKENEVLPQVTSVTYRDPQSGAILSNRSNTFGFKRVGKFDLPASMLTVECGEKFDRNVGSIKLSNHRLLTDSSLSQTETN</sequence>
<dbReference type="InterPro" id="IPR021809">
    <property type="entry name" value="DUF3386"/>
</dbReference>
<evidence type="ECO:0000313" key="1">
    <source>
        <dbReference type="EMBL" id="QDT26965.1"/>
    </source>
</evidence>
<reference evidence="1 2" key="1">
    <citation type="submission" date="2019-03" db="EMBL/GenBank/DDBJ databases">
        <title>Deep-cultivation of Planctomycetes and their phenomic and genomic characterization uncovers novel biology.</title>
        <authorList>
            <person name="Wiegand S."/>
            <person name="Jogler M."/>
            <person name="Boedeker C."/>
            <person name="Pinto D."/>
            <person name="Vollmers J."/>
            <person name="Rivas-Marin E."/>
            <person name="Kohn T."/>
            <person name="Peeters S.H."/>
            <person name="Heuer A."/>
            <person name="Rast P."/>
            <person name="Oberbeckmann S."/>
            <person name="Bunk B."/>
            <person name="Jeske O."/>
            <person name="Meyerdierks A."/>
            <person name="Storesund J.E."/>
            <person name="Kallscheuer N."/>
            <person name="Luecker S."/>
            <person name="Lage O.M."/>
            <person name="Pohl T."/>
            <person name="Merkel B.J."/>
            <person name="Hornburger P."/>
            <person name="Mueller R.-W."/>
            <person name="Bruemmer F."/>
            <person name="Labrenz M."/>
            <person name="Spormann A.M."/>
            <person name="Op den Camp H."/>
            <person name="Overmann J."/>
            <person name="Amann R."/>
            <person name="Jetten M.S.M."/>
            <person name="Mascher T."/>
            <person name="Medema M.H."/>
            <person name="Devos D.P."/>
            <person name="Kaster A.-K."/>
            <person name="Ovreas L."/>
            <person name="Rohde M."/>
            <person name="Galperin M.Y."/>
            <person name="Jogler C."/>
        </authorList>
    </citation>
    <scope>NUCLEOTIDE SEQUENCE [LARGE SCALE GENOMIC DNA]</scope>
    <source>
        <strain evidence="1 2">Enr10</strain>
    </source>
</reference>